<evidence type="ECO:0000313" key="1">
    <source>
        <dbReference type="EMBL" id="GBQ82883.1"/>
    </source>
</evidence>
<dbReference type="Proteomes" id="UP001062776">
    <property type="component" value="Unassembled WGS sequence"/>
</dbReference>
<dbReference type="EMBL" id="BAPV01000001">
    <property type="protein sequence ID" value="GBQ82883.1"/>
    <property type="molecule type" value="Genomic_DNA"/>
</dbReference>
<dbReference type="Gene3D" id="3.30.1330.40">
    <property type="entry name" value="RutC-like"/>
    <property type="match status" value="1"/>
</dbReference>
<name>A0ABQ0PVV7_9PROT</name>
<organism evidence="1 2">
    <name type="scientific">Asaia krungthepensis NRIC 0535</name>
    <dbReference type="NCBI Taxonomy" id="1307925"/>
    <lineage>
        <taxon>Bacteria</taxon>
        <taxon>Pseudomonadati</taxon>
        <taxon>Pseudomonadota</taxon>
        <taxon>Alphaproteobacteria</taxon>
        <taxon>Acetobacterales</taxon>
        <taxon>Acetobacteraceae</taxon>
        <taxon>Asaia</taxon>
    </lineage>
</organism>
<comment type="caution">
    <text evidence="1">The sequence shown here is derived from an EMBL/GenBank/DDBJ whole genome shotgun (WGS) entry which is preliminary data.</text>
</comment>
<keyword evidence="2" id="KW-1185">Reference proteome</keyword>
<reference evidence="1" key="1">
    <citation type="submission" date="2013-04" db="EMBL/GenBank/DDBJ databases">
        <title>The genome sequencing project of 58 acetic acid bacteria.</title>
        <authorList>
            <person name="Okamoto-Kainuma A."/>
            <person name="Ishikawa M."/>
            <person name="Umino S."/>
            <person name="Koizumi Y."/>
            <person name="Shiwa Y."/>
            <person name="Yoshikawa H."/>
            <person name="Matsutani M."/>
            <person name="Matsushita K."/>
        </authorList>
    </citation>
    <scope>NUCLEOTIDE SEQUENCE</scope>
    <source>
        <strain evidence="1">NRIC 0535</strain>
    </source>
</reference>
<sequence>MLGLMHDHSSPPSRPVLQDSVTYYGVTGLGPDGKPPESLIEECQNALARIRDILATHDLVPEDIVHLAYMIPDSVTFSACQRVIAEALGPARPAMTLRLKPSFDVPGQRLEFNFIASA</sequence>
<protein>
    <submittedName>
        <fullName evidence="1">Uncharacterized protein</fullName>
    </submittedName>
</protein>
<proteinExistence type="predicted"/>
<gene>
    <name evidence="1" type="ORF">AA0535_0102</name>
</gene>
<evidence type="ECO:0000313" key="2">
    <source>
        <dbReference type="Proteomes" id="UP001062776"/>
    </source>
</evidence>
<dbReference type="InterPro" id="IPR035959">
    <property type="entry name" value="RutC-like_sf"/>
</dbReference>
<accession>A0ABQ0PVV7</accession>
<dbReference type="SUPFAM" id="SSF55298">
    <property type="entry name" value="YjgF-like"/>
    <property type="match status" value="1"/>
</dbReference>